<dbReference type="Proteomes" id="UP001152795">
    <property type="component" value="Unassembled WGS sequence"/>
</dbReference>
<proteinExistence type="predicted"/>
<sequence length="399" mass="46610">MAQRVEEGRNRLITRLSTVLNNIRHQIESQEIDNERLDYISLQLEQICHQMQRLVACGLLSHEIVFVIERAKEQLDLSKRENDHNSYQAPCENNRRKGRPRFVISMEQLQYFIDNGFTATNMSTMLGVSKSTLQRRLREFNLSAAPRYTDLSNNDLDNLVSEVQTEFPNAGYRRIVDIGQLRQRGILVQQHRLRESVQRTDPDGAALRWFDAIKRRTYTVAGPLCLWHIDGNHKLIRADTVCSLFQDAVHTYGLPSRVRCDAGGENYDVAMWMLEHPLRGPNRGSVIVGKSVHNQRIERLWRDVFQGVTYLYYDLFYHLENQGYLNPDLDVDIFSLHFVFIPRINRHLQSWKSGWVNHWLRTEGNRTPNQLFIMGLMQIANSDYTVAREVREPLTEVNT</sequence>
<dbReference type="OrthoDB" id="2686689at2759"/>
<feature type="domain" description="Integrase core" evidence="1">
    <location>
        <begin position="237"/>
        <end position="385"/>
    </location>
</feature>
<dbReference type="Pfam" id="PF24764">
    <property type="entry name" value="rva_4"/>
    <property type="match status" value="1"/>
</dbReference>
<protein>
    <recommendedName>
        <fullName evidence="1">Integrase core domain-containing protein</fullName>
    </recommendedName>
</protein>
<evidence type="ECO:0000313" key="3">
    <source>
        <dbReference type="Proteomes" id="UP001152795"/>
    </source>
</evidence>
<dbReference type="PANTHER" id="PTHR46791:SF5">
    <property type="entry name" value="CLR5 DOMAIN-CONTAINING PROTEIN-RELATED"/>
    <property type="match status" value="1"/>
</dbReference>
<organism evidence="2 3">
    <name type="scientific">Paramuricea clavata</name>
    <name type="common">Red gorgonian</name>
    <name type="synonym">Violescent sea-whip</name>
    <dbReference type="NCBI Taxonomy" id="317549"/>
    <lineage>
        <taxon>Eukaryota</taxon>
        <taxon>Metazoa</taxon>
        <taxon>Cnidaria</taxon>
        <taxon>Anthozoa</taxon>
        <taxon>Octocorallia</taxon>
        <taxon>Malacalcyonacea</taxon>
        <taxon>Plexauridae</taxon>
        <taxon>Paramuricea</taxon>
    </lineage>
</organism>
<reference evidence="2" key="1">
    <citation type="submission" date="2020-04" db="EMBL/GenBank/DDBJ databases">
        <authorList>
            <person name="Alioto T."/>
            <person name="Alioto T."/>
            <person name="Gomez Garrido J."/>
        </authorList>
    </citation>
    <scope>NUCLEOTIDE SEQUENCE</scope>
    <source>
        <strain evidence="2">A484AB</strain>
    </source>
</reference>
<accession>A0A7D9D9F8</accession>
<dbReference type="PANTHER" id="PTHR46791">
    <property type="entry name" value="EXPRESSED PROTEIN"/>
    <property type="match status" value="1"/>
</dbReference>
<evidence type="ECO:0000313" key="2">
    <source>
        <dbReference type="EMBL" id="CAB3979616.1"/>
    </source>
</evidence>
<name>A0A7D9D9F8_PARCT</name>
<keyword evidence="3" id="KW-1185">Reference proteome</keyword>
<gene>
    <name evidence="2" type="ORF">PACLA_8A076400</name>
</gene>
<dbReference type="AlphaFoldDB" id="A0A7D9D9F8"/>
<dbReference type="EMBL" id="CACRXK020000214">
    <property type="protein sequence ID" value="CAB3979616.1"/>
    <property type="molecule type" value="Genomic_DNA"/>
</dbReference>
<dbReference type="InterPro" id="IPR058913">
    <property type="entry name" value="Integrase_dom_put"/>
</dbReference>
<comment type="caution">
    <text evidence="2">The sequence shown here is derived from an EMBL/GenBank/DDBJ whole genome shotgun (WGS) entry which is preliminary data.</text>
</comment>
<evidence type="ECO:0000259" key="1">
    <source>
        <dbReference type="Pfam" id="PF24764"/>
    </source>
</evidence>